<accession>A0A0A2L278</accession>
<proteinExistence type="predicted"/>
<dbReference type="HOGENOM" id="CLU_2134369_0_0_1"/>
<dbReference type="Proteomes" id="UP000030104">
    <property type="component" value="Unassembled WGS sequence"/>
</dbReference>
<gene>
    <name evidence="1" type="ORF">PITC_055810</name>
</gene>
<sequence>MGTQQSTTIFKSTARSIYATSNRSESPPPHNLTTNVQNMGAANNIPCSFSCQSSPGMTSCDISQIITLWPSGSMFDSGSASTKHQVYMQPISETIEAILHTDYLWSSGAASRT</sequence>
<evidence type="ECO:0000313" key="1">
    <source>
        <dbReference type="EMBL" id="KGO70690.1"/>
    </source>
</evidence>
<dbReference type="AlphaFoldDB" id="A0A0A2L278"/>
<protein>
    <submittedName>
        <fullName evidence="1">Uncharacterized protein</fullName>
    </submittedName>
</protein>
<comment type="caution">
    <text evidence="1">The sequence shown here is derived from an EMBL/GenBank/DDBJ whole genome shotgun (WGS) entry which is preliminary data.</text>
</comment>
<name>A0A0A2L278_PENIT</name>
<evidence type="ECO:0000313" key="2">
    <source>
        <dbReference type="Proteomes" id="UP000030104"/>
    </source>
</evidence>
<organism evidence="1 2">
    <name type="scientific">Penicillium italicum</name>
    <name type="common">Blue mold</name>
    <dbReference type="NCBI Taxonomy" id="40296"/>
    <lineage>
        <taxon>Eukaryota</taxon>
        <taxon>Fungi</taxon>
        <taxon>Dikarya</taxon>
        <taxon>Ascomycota</taxon>
        <taxon>Pezizomycotina</taxon>
        <taxon>Eurotiomycetes</taxon>
        <taxon>Eurotiomycetidae</taxon>
        <taxon>Eurotiales</taxon>
        <taxon>Aspergillaceae</taxon>
        <taxon>Penicillium</taxon>
    </lineage>
</organism>
<keyword evidence="2" id="KW-1185">Reference proteome</keyword>
<reference evidence="1 2" key="1">
    <citation type="journal article" date="2015" name="Mol. Plant Microbe Interact.">
        <title>Genome, transcriptome, and functional analyses of Penicillium expansum provide new insights into secondary metabolism and pathogenicity.</title>
        <authorList>
            <person name="Ballester A.R."/>
            <person name="Marcet-Houben M."/>
            <person name="Levin E."/>
            <person name="Sela N."/>
            <person name="Selma-Lazaro C."/>
            <person name="Carmona L."/>
            <person name="Wisniewski M."/>
            <person name="Droby S."/>
            <person name="Gonzalez-Candelas L."/>
            <person name="Gabaldon T."/>
        </authorList>
    </citation>
    <scope>NUCLEOTIDE SEQUENCE [LARGE SCALE GENOMIC DNA]</scope>
    <source>
        <strain evidence="1 2">PHI-1</strain>
    </source>
</reference>
<dbReference type="EMBL" id="JQGA01001021">
    <property type="protein sequence ID" value="KGO70690.1"/>
    <property type="molecule type" value="Genomic_DNA"/>
</dbReference>